<keyword evidence="3" id="KW-1185">Reference proteome</keyword>
<proteinExistence type="predicted"/>
<organism evidence="2 3">
    <name type="scientific">Sphingobium jiangsuense</name>
    <dbReference type="NCBI Taxonomy" id="870476"/>
    <lineage>
        <taxon>Bacteria</taxon>
        <taxon>Pseudomonadati</taxon>
        <taxon>Pseudomonadota</taxon>
        <taxon>Alphaproteobacteria</taxon>
        <taxon>Sphingomonadales</taxon>
        <taxon>Sphingomonadaceae</taxon>
        <taxon>Sphingobium</taxon>
    </lineage>
</organism>
<dbReference type="EMBL" id="JACIDT010000006">
    <property type="protein sequence ID" value="MBB3926246.1"/>
    <property type="molecule type" value="Genomic_DNA"/>
</dbReference>
<dbReference type="InterPro" id="IPR001173">
    <property type="entry name" value="Glyco_trans_2-like"/>
</dbReference>
<keyword evidence="2" id="KW-0808">Transferase</keyword>
<name>A0A7W6FPM8_9SPHN</name>
<accession>A0A7W6FPM8</accession>
<dbReference type="InterPro" id="IPR050834">
    <property type="entry name" value="Glycosyltransf_2"/>
</dbReference>
<gene>
    <name evidence="2" type="ORF">GGR43_001963</name>
</gene>
<dbReference type="Pfam" id="PF00535">
    <property type="entry name" value="Glycos_transf_2"/>
    <property type="match status" value="1"/>
</dbReference>
<dbReference type="InterPro" id="IPR029044">
    <property type="entry name" value="Nucleotide-diphossugar_trans"/>
</dbReference>
<feature type="domain" description="Glycosyltransferase 2-like" evidence="1">
    <location>
        <begin position="23"/>
        <end position="141"/>
    </location>
</feature>
<evidence type="ECO:0000259" key="1">
    <source>
        <dbReference type="Pfam" id="PF00535"/>
    </source>
</evidence>
<dbReference type="Gene3D" id="3.90.550.10">
    <property type="entry name" value="Spore Coat Polysaccharide Biosynthesis Protein SpsA, Chain A"/>
    <property type="match status" value="1"/>
</dbReference>
<dbReference type="AlphaFoldDB" id="A0A7W6FPM8"/>
<dbReference type="RefSeq" id="WP_188071796.1">
    <property type="nucleotide sequence ID" value="NZ_BSPS01000019.1"/>
</dbReference>
<comment type="caution">
    <text evidence="2">The sequence shown here is derived from an EMBL/GenBank/DDBJ whole genome shotgun (WGS) entry which is preliminary data.</text>
</comment>
<dbReference type="Proteomes" id="UP000571950">
    <property type="component" value="Unassembled WGS sequence"/>
</dbReference>
<evidence type="ECO:0000313" key="2">
    <source>
        <dbReference type="EMBL" id="MBB3926246.1"/>
    </source>
</evidence>
<dbReference type="GO" id="GO:0016740">
    <property type="term" value="F:transferase activity"/>
    <property type="evidence" value="ECO:0007669"/>
    <property type="project" value="UniProtKB-KW"/>
</dbReference>
<sequence length="354" mass="39349">MTHETLRPPAMTSLPVEAPQVAVLILTHNHENYIGACIESIVRSALKRYHIWVLDGGSTDATPDVVADIARKTGNITLLRQPPNGGRTSDYSQRLIDESTGDYLVLMSGDDLFGPTDGIERAIAALETTPGLALVIPRMVYLMQDPARTAPPCHEAGLLTALRSGDADMVLRQHLYRTVSRIFLQAMVLRRSDVDAFGGFDTEMLADDFAFVLRLFRYLSETGRAFRFDESSIWLYRVHASNVHRDPVRQFTLIAEVVARYVPADARRHFHWDAVVIENHAQLAAIQAKAFDLLGKAGAMRALRPTMRPTARAAARRGDVRLICRLLLGKGVPLLQRVTAARYLPKAMARGLMK</sequence>
<protein>
    <submittedName>
        <fullName evidence="2">Glycosyltransferase involved in cell wall biosynthesis</fullName>
    </submittedName>
</protein>
<dbReference type="PANTHER" id="PTHR43685">
    <property type="entry name" value="GLYCOSYLTRANSFERASE"/>
    <property type="match status" value="1"/>
</dbReference>
<evidence type="ECO:0000313" key="3">
    <source>
        <dbReference type="Proteomes" id="UP000571950"/>
    </source>
</evidence>
<dbReference type="SUPFAM" id="SSF53448">
    <property type="entry name" value="Nucleotide-diphospho-sugar transferases"/>
    <property type="match status" value="1"/>
</dbReference>
<dbReference type="PANTHER" id="PTHR43685:SF2">
    <property type="entry name" value="GLYCOSYLTRANSFERASE 2-LIKE DOMAIN-CONTAINING PROTEIN"/>
    <property type="match status" value="1"/>
</dbReference>
<reference evidence="2 3" key="1">
    <citation type="submission" date="2020-08" db="EMBL/GenBank/DDBJ databases">
        <title>Genomic Encyclopedia of Type Strains, Phase IV (KMG-IV): sequencing the most valuable type-strain genomes for metagenomic binning, comparative biology and taxonomic classification.</title>
        <authorList>
            <person name="Goeker M."/>
        </authorList>
    </citation>
    <scope>NUCLEOTIDE SEQUENCE [LARGE SCALE GENOMIC DNA]</scope>
    <source>
        <strain evidence="2 3">DSM 26189</strain>
    </source>
</reference>
<dbReference type="CDD" id="cd00761">
    <property type="entry name" value="Glyco_tranf_GTA_type"/>
    <property type="match status" value="1"/>
</dbReference>